<dbReference type="EMBL" id="JAAOIW010000032">
    <property type="protein sequence ID" value="NHN35375.1"/>
    <property type="molecule type" value="Genomic_DNA"/>
</dbReference>
<dbReference type="InterPro" id="IPR050418">
    <property type="entry name" value="D-iso_2-hydroxyacid_DH_PdxB"/>
</dbReference>
<dbReference type="PROSITE" id="PS00670">
    <property type="entry name" value="D_2_HYDROXYACID_DH_2"/>
    <property type="match status" value="1"/>
</dbReference>
<dbReference type="SUPFAM" id="SSF52283">
    <property type="entry name" value="Formate/glycerate dehydrogenase catalytic domain-like"/>
    <property type="match status" value="1"/>
</dbReference>
<dbReference type="Pfam" id="PF00389">
    <property type="entry name" value="2-Hacid_dh"/>
    <property type="match status" value="1"/>
</dbReference>
<proteinExistence type="inferred from homology"/>
<comment type="caution">
    <text evidence="7">The sequence shown here is derived from an EMBL/GenBank/DDBJ whole genome shotgun (WGS) entry which is preliminary data.</text>
</comment>
<accession>A0ABX0JFQ1</accession>
<dbReference type="InterPro" id="IPR006139">
    <property type="entry name" value="D-isomer_2_OHA_DH_cat_dom"/>
</dbReference>
<dbReference type="InterPro" id="IPR029753">
    <property type="entry name" value="D-isomer_DH_CS"/>
</dbReference>
<dbReference type="Pfam" id="PF02826">
    <property type="entry name" value="2-Hacid_dh_C"/>
    <property type="match status" value="1"/>
</dbReference>
<dbReference type="CDD" id="cd12162">
    <property type="entry name" value="2-Hacid_dh_4"/>
    <property type="match status" value="1"/>
</dbReference>
<evidence type="ECO:0000256" key="2">
    <source>
        <dbReference type="ARBA" id="ARBA00023002"/>
    </source>
</evidence>
<dbReference type="Proteomes" id="UP001165962">
    <property type="component" value="Unassembled WGS sequence"/>
</dbReference>
<evidence type="ECO:0000256" key="1">
    <source>
        <dbReference type="ARBA" id="ARBA00005854"/>
    </source>
</evidence>
<protein>
    <submittedName>
        <fullName evidence="7">D-2-hydroxyacid dehydrogenase</fullName>
    </submittedName>
</protein>
<sequence length="324" mass="34952">MVNIVVLDGYTLNPGDLDWGRLEQLGNVTVYDRTSAAELMERAANADMILTNKTQLSAATLEQLPKLRYIGVLATGYNIVDIDAARERGIPVANIPTYGTHSVAQFVFALLLELCHRVQRHSDAVHDGEWNHCPDFCFTRSPLVELAGKTMGLIGLGRIGGQVAKIAKAFGMRVIAVGSGRSHPAAIEGVEWVELEQLLVESDVISLHCPLTASTEKLINAERLALMKPSALLINTSRGALIHEQDLADALNNGRIAGAAVDVLSIEPSLPTNPLFSADNCLITPHIAWATKEARARLMGTAVDNVQHFLSGQPTNVVNASQKE</sequence>
<organism evidence="7 8">
    <name type="scientific">Paenibacillus agricola</name>
    <dbReference type="NCBI Taxonomy" id="2716264"/>
    <lineage>
        <taxon>Bacteria</taxon>
        <taxon>Bacillati</taxon>
        <taxon>Bacillota</taxon>
        <taxon>Bacilli</taxon>
        <taxon>Bacillales</taxon>
        <taxon>Paenibacillaceae</taxon>
        <taxon>Paenibacillus</taxon>
    </lineage>
</organism>
<keyword evidence="3" id="KW-0520">NAD</keyword>
<gene>
    <name evidence="7" type="ORF">G9U52_37355</name>
</gene>
<feature type="domain" description="D-isomer specific 2-hydroxyacid dehydrogenase catalytic" evidence="5">
    <location>
        <begin position="19"/>
        <end position="319"/>
    </location>
</feature>
<dbReference type="InterPro" id="IPR006140">
    <property type="entry name" value="D-isomer_DH_NAD-bd"/>
</dbReference>
<evidence type="ECO:0000256" key="3">
    <source>
        <dbReference type="ARBA" id="ARBA00023027"/>
    </source>
</evidence>
<evidence type="ECO:0000256" key="4">
    <source>
        <dbReference type="RuleBase" id="RU003719"/>
    </source>
</evidence>
<keyword evidence="2 4" id="KW-0560">Oxidoreductase</keyword>
<keyword evidence="8" id="KW-1185">Reference proteome</keyword>
<evidence type="ECO:0000313" key="7">
    <source>
        <dbReference type="EMBL" id="NHN35375.1"/>
    </source>
</evidence>
<evidence type="ECO:0000313" key="8">
    <source>
        <dbReference type="Proteomes" id="UP001165962"/>
    </source>
</evidence>
<evidence type="ECO:0000259" key="6">
    <source>
        <dbReference type="Pfam" id="PF02826"/>
    </source>
</evidence>
<reference evidence="7" key="1">
    <citation type="submission" date="2020-03" db="EMBL/GenBank/DDBJ databases">
        <title>Draft sequencing of Paenibacilllus sp. S3N08.</title>
        <authorList>
            <person name="Kim D.-U."/>
        </authorList>
    </citation>
    <scope>NUCLEOTIDE SEQUENCE</scope>
    <source>
        <strain evidence="7">S3N08</strain>
    </source>
</reference>
<comment type="similarity">
    <text evidence="1 4">Belongs to the D-isomer specific 2-hydroxyacid dehydrogenase family.</text>
</comment>
<dbReference type="Gene3D" id="3.40.50.720">
    <property type="entry name" value="NAD(P)-binding Rossmann-like Domain"/>
    <property type="match status" value="2"/>
</dbReference>
<dbReference type="SUPFAM" id="SSF51735">
    <property type="entry name" value="NAD(P)-binding Rossmann-fold domains"/>
    <property type="match status" value="1"/>
</dbReference>
<dbReference type="InterPro" id="IPR036291">
    <property type="entry name" value="NAD(P)-bd_dom_sf"/>
</dbReference>
<feature type="domain" description="D-isomer specific 2-hydroxyacid dehydrogenase NAD-binding" evidence="6">
    <location>
        <begin position="108"/>
        <end position="288"/>
    </location>
</feature>
<evidence type="ECO:0000259" key="5">
    <source>
        <dbReference type="Pfam" id="PF00389"/>
    </source>
</evidence>
<name>A0ABX0JFQ1_9BACL</name>
<dbReference type="PANTHER" id="PTHR43761">
    <property type="entry name" value="D-ISOMER SPECIFIC 2-HYDROXYACID DEHYDROGENASE FAMILY PROTEIN (AFU_ORTHOLOGUE AFUA_1G13630)"/>
    <property type="match status" value="1"/>
</dbReference>
<dbReference type="PANTHER" id="PTHR43761:SF1">
    <property type="entry name" value="D-ISOMER SPECIFIC 2-HYDROXYACID DEHYDROGENASE CATALYTIC DOMAIN-CONTAINING PROTEIN-RELATED"/>
    <property type="match status" value="1"/>
</dbReference>